<proteinExistence type="predicted"/>
<comment type="caution">
    <text evidence="1">The sequence shown here is derived from an EMBL/GenBank/DDBJ whole genome shotgun (WGS) entry which is preliminary data.</text>
</comment>
<dbReference type="Proteomes" id="UP001057402">
    <property type="component" value="Chromosome 12"/>
</dbReference>
<accession>A0ACB9L447</accession>
<evidence type="ECO:0000313" key="2">
    <source>
        <dbReference type="Proteomes" id="UP001057402"/>
    </source>
</evidence>
<protein>
    <submittedName>
        <fullName evidence="1">Uncharacterized protein</fullName>
    </submittedName>
</protein>
<sequence length="100" mass="10937">MIVANPNHVTVEAKTLPCNAWIAFCMSKYEMLGGEVKWMGEARQDHTGRRGPFAFHRGGRFSPPQHQGRENAAGISSSFVTCGIHFSELGLGSFAEAPRC</sequence>
<name>A0ACB9L447_9MYRT</name>
<reference evidence="2" key="1">
    <citation type="journal article" date="2023" name="Front. Plant Sci.">
        <title>Chromosomal-level genome assembly of Melastoma candidum provides insights into trichome evolution.</title>
        <authorList>
            <person name="Zhong Y."/>
            <person name="Wu W."/>
            <person name="Sun C."/>
            <person name="Zou P."/>
            <person name="Liu Y."/>
            <person name="Dai S."/>
            <person name="Zhou R."/>
        </authorList>
    </citation>
    <scope>NUCLEOTIDE SEQUENCE [LARGE SCALE GENOMIC DNA]</scope>
</reference>
<gene>
    <name evidence="1" type="ORF">MLD38_039698</name>
</gene>
<dbReference type="EMBL" id="CM042891">
    <property type="protein sequence ID" value="KAI4304147.1"/>
    <property type="molecule type" value="Genomic_DNA"/>
</dbReference>
<evidence type="ECO:0000313" key="1">
    <source>
        <dbReference type="EMBL" id="KAI4304147.1"/>
    </source>
</evidence>
<keyword evidence="2" id="KW-1185">Reference proteome</keyword>
<organism evidence="1 2">
    <name type="scientific">Melastoma candidum</name>
    <dbReference type="NCBI Taxonomy" id="119954"/>
    <lineage>
        <taxon>Eukaryota</taxon>
        <taxon>Viridiplantae</taxon>
        <taxon>Streptophyta</taxon>
        <taxon>Embryophyta</taxon>
        <taxon>Tracheophyta</taxon>
        <taxon>Spermatophyta</taxon>
        <taxon>Magnoliopsida</taxon>
        <taxon>eudicotyledons</taxon>
        <taxon>Gunneridae</taxon>
        <taxon>Pentapetalae</taxon>
        <taxon>rosids</taxon>
        <taxon>malvids</taxon>
        <taxon>Myrtales</taxon>
        <taxon>Melastomataceae</taxon>
        <taxon>Melastomatoideae</taxon>
        <taxon>Melastomateae</taxon>
        <taxon>Melastoma</taxon>
    </lineage>
</organism>